<feature type="transmembrane region" description="Helical" evidence="1">
    <location>
        <begin position="49"/>
        <end position="70"/>
    </location>
</feature>
<proteinExistence type="predicted"/>
<reference evidence="2 3" key="1">
    <citation type="submission" date="2020-10" db="EMBL/GenBank/DDBJ databases">
        <title>Trueperella pecoris sp. nov. isolated from bovine and porcine specimens.</title>
        <authorList>
            <person name="Schoenecker L."/>
            <person name="Schnydrig P."/>
            <person name="Brodard I."/>
            <person name="Thomann A."/>
            <person name="Hemphill A."/>
            <person name="Rodriguez-Campos S."/>
            <person name="Perreten V."/>
            <person name="Jores J."/>
            <person name="Kittl S."/>
        </authorList>
    </citation>
    <scope>NUCLEOTIDE SEQUENCE [LARGE SCALE GENOMIC DNA]</scope>
    <source>
        <strain evidence="2 3">19OD0592</strain>
    </source>
</reference>
<keyword evidence="1" id="KW-1133">Transmembrane helix</keyword>
<evidence type="ECO:0000256" key="1">
    <source>
        <dbReference type="SAM" id="Phobius"/>
    </source>
</evidence>
<dbReference type="Proteomes" id="UP000594961">
    <property type="component" value="Chromosome"/>
</dbReference>
<sequence>MLWIVQCFIGRGHGSSAKDCAERAAAFDYDDGWRNFIERQADERSSAALWFPPVYGVIAYIFFDSLYALVRLPSRDVKKFGGFWDAFFEFVSTAQIGFTEWLQLFFGVIAFLVAFVTFPSMTRWNRDKADDVVRRAVTEVLEAFRVKRCSGATDGPLDLKGAVESVSHELAMCGSRRDRGWCGVQDPTLHSPVIVSTTFLMALTLGVLGASADAQEVAASTGGHVNLGKLFVTLCGVALVAFLPTIFLFTIRRRYE</sequence>
<accession>A0A7M1R4G7</accession>
<name>A0A7M1R4G7_9ACTO</name>
<evidence type="ECO:0000313" key="2">
    <source>
        <dbReference type="EMBL" id="QOR48407.1"/>
    </source>
</evidence>
<evidence type="ECO:0000313" key="3">
    <source>
        <dbReference type="Proteomes" id="UP000594961"/>
    </source>
</evidence>
<keyword evidence="1" id="KW-0472">Membrane</keyword>
<feature type="transmembrane region" description="Helical" evidence="1">
    <location>
        <begin position="230"/>
        <end position="251"/>
    </location>
</feature>
<dbReference type="AlphaFoldDB" id="A0A7M1R4G7"/>
<organism evidence="2 3">
    <name type="scientific">Trueperella pecoris</name>
    <dbReference type="NCBI Taxonomy" id="2733571"/>
    <lineage>
        <taxon>Bacteria</taxon>
        <taxon>Bacillati</taxon>
        <taxon>Actinomycetota</taxon>
        <taxon>Actinomycetes</taxon>
        <taxon>Actinomycetales</taxon>
        <taxon>Actinomycetaceae</taxon>
        <taxon>Trueperella</taxon>
    </lineage>
</organism>
<feature type="transmembrane region" description="Helical" evidence="1">
    <location>
        <begin position="189"/>
        <end position="210"/>
    </location>
</feature>
<protein>
    <submittedName>
        <fullName evidence="2">Uncharacterized protein</fullName>
    </submittedName>
</protein>
<feature type="transmembrane region" description="Helical" evidence="1">
    <location>
        <begin position="101"/>
        <end position="118"/>
    </location>
</feature>
<dbReference type="EMBL" id="CP063212">
    <property type="protein sequence ID" value="QOR48407.1"/>
    <property type="molecule type" value="Genomic_DNA"/>
</dbReference>
<dbReference type="RefSeq" id="WP_197554864.1">
    <property type="nucleotide sequence ID" value="NZ_CP063212.1"/>
</dbReference>
<gene>
    <name evidence="2" type="ORF">INS90_03805</name>
</gene>
<keyword evidence="1" id="KW-0812">Transmembrane</keyword>